<evidence type="ECO:0000256" key="6">
    <source>
        <dbReference type="PROSITE-ProRule" id="PRU10141"/>
    </source>
</evidence>
<feature type="binding site" evidence="6">
    <location>
        <position position="59"/>
    </location>
    <ligand>
        <name>ATP</name>
        <dbReference type="ChEBI" id="CHEBI:30616"/>
    </ligand>
</feature>
<dbReference type="AlphaFoldDB" id="A0A8H4B2E8"/>
<keyword evidence="5 6" id="KW-0067">ATP-binding</keyword>
<dbReference type="GO" id="GO:0004709">
    <property type="term" value="F:MAP kinase kinase kinase activity"/>
    <property type="evidence" value="ECO:0007669"/>
    <property type="project" value="TreeGrafter"/>
</dbReference>
<evidence type="ECO:0000313" key="8">
    <source>
        <dbReference type="EMBL" id="KAF0554763.1"/>
    </source>
</evidence>
<keyword evidence="4 8" id="KW-0418">Kinase</keyword>
<proteinExistence type="predicted"/>
<evidence type="ECO:0000256" key="2">
    <source>
        <dbReference type="ARBA" id="ARBA00022679"/>
    </source>
</evidence>
<evidence type="ECO:0000256" key="1">
    <source>
        <dbReference type="ARBA" id="ARBA00022527"/>
    </source>
</evidence>
<sequence>MSNRTSLLVDYSEKLENVLKDSNIESFDYSQFSELERVGSGGYAVVYSAIFRGKTYALKSLNNNLKFDKKEFKPFMRELKLLHTVNHPNVVEFYGISRGIIKKKAQAIFN</sequence>
<keyword evidence="9" id="KW-1185">Reference proteome</keyword>
<dbReference type="GO" id="GO:0006955">
    <property type="term" value="P:immune response"/>
    <property type="evidence" value="ECO:0007669"/>
    <property type="project" value="TreeGrafter"/>
</dbReference>
<dbReference type="PROSITE" id="PS50011">
    <property type="entry name" value="PROTEIN_KINASE_DOM"/>
    <property type="match status" value="1"/>
</dbReference>
<dbReference type="GO" id="GO:0005524">
    <property type="term" value="F:ATP binding"/>
    <property type="evidence" value="ECO:0007669"/>
    <property type="project" value="UniProtKB-UniRule"/>
</dbReference>
<evidence type="ECO:0000256" key="3">
    <source>
        <dbReference type="ARBA" id="ARBA00022741"/>
    </source>
</evidence>
<dbReference type="PANTHER" id="PTHR46716">
    <property type="entry name" value="MITOGEN-ACTIVATED PROTEIN KINASE KINASE KINASE 7"/>
    <property type="match status" value="1"/>
</dbReference>
<name>A0A8H4B2E8_GIGMA</name>
<feature type="domain" description="Protein kinase" evidence="7">
    <location>
        <begin position="32"/>
        <end position="110"/>
    </location>
</feature>
<dbReference type="InterPro" id="IPR011009">
    <property type="entry name" value="Kinase-like_dom_sf"/>
</dbReference>
<protein>
    <submittedName>
        <fullName evidence="8">Kinase-like protein</fullName>
    </submittedName>
</protein>
<accession>A0A8H4B2E8</accession>
<evidence type="ECO:0000259" key="7">
    <source>
        <dbReference type="PROSITE" id="PS50011"/>
    </source>
</evidence>
<reference evidence="8 9" key="1">
    <citation type="journal article" date="2019" name="Environ. Microbiol.">
        <title>At the nexus of three kingdoms: the genome of the mycorrhizal fungus Gigaspora margarita provides insights into plant, endobacterial and fungal interactions.</title>
        <authorList>
            <person name="Venice F."/>
            <person name="Ghignone S."/>
            <person name="Salvioli di Fossalunga A."/>
            <person name="Amselem J."/>
            <person name="Novero M."/>
            <person name="Xianan X."/>
            <person name="Sedzielewska Toro K."/>
            <person name="Morin E."/>
            <person name="Lipzen A."/>
            <person name="Grigoriev I.V."/>
            <person name="Henrissat B."/>
            <person name="Martin F.M."/>
            <person name="Bonfante P."/>
        </authorList>
    </citation>
    <scope>NUCLEOTIDE SEQUENCE [LARGE SCALE GENOMIC DNA]</scope>
    <source>
        <strain evidence="8 9">BEG34</strain>
    </source>
</reference>
<dbReference type="PANTHER" id="PTHR46716:SF1">
    <property type="entry name" value="MITOGEN-ACTIVATED PROTEIN KINASE KINASE KINASE 7"/>
    <property type="match status" value="1"/>
</dbReference>
<evidence type="ECO:0000313" key="9">
    <source>
        <dbReference type="Proteomes" id="UP000439903"/>
    </source>
</evidence>
<dbReference type="GO" id="GO:0007254">
    <property type="term" value="P:JNK cascade"/>
    <property type="evidence" value="ECO:0007669"/>
    <property type="project" value="TreeGrafter"/>
</dbReference>
<dbReference type="EMBL" id="WTPW01000047">
    <property type="protein sequence ID" value="KAF0554763.1"/>
    <property type="molecule type" value="Genomic_DNA"/>
</dbReference>
<dbReference type="Pfam" id="PF00069">
    <property type="entry name" value="Pkinase"/>
    <property type="match status" value="1"/>
</dbReference>
<dbReference type="InterPro" id="IPR017441">
    <property type="entry name" value="Protein_kinase_ATP_BS"/>
</dbReference>
<gene>
    <name evidence="8" type="ORF">F8M41_018672</name>
</gene>
<comment type="caution">
    <text evidence="8">The sequence shown here is derived from an EMBL/GenBank/DDBJ whole genome shotgun (WGS) entry which is preliminary data.</text>
</comment>
<dbReference type="SUPFAM" id="SSF56112">
    <property type="entry name" value="Protein kinase-like (PK-like)"/>
    <property type="match status" value="1"/>
</dbReference>
<evidence type="ECO:0000256" key="4">
    <source>
        <dbReference type="ARBA" id="ARBA00022777"/>
    </source>
</evidence>
<keyword evidence="2" id="KW-0808">Transferase</keyword>
<organism evidence="8 9">
    <name type="scientific">Gigaspora margarita</name>
    <dbReference type="NCBI Taxonomy" id="4874"/>
    <lineage>
        <taxon>Eukaryota</taxon>
        <taxon>Fungi</taxon>
        <taxon>Fungi incertae sedis</taxon>
        <taxon>Mucoromycota</taxon>
        <taxon>Glomeromycotina</taxon>
        <taxon>Glomeromycetes</taxon>
        <taxon>Diversisporales</taxon>
        <taxon>Gigasporaceae</taxon>
        <taxon>Gigaspora</taxon>
    </lineage>
</organism>
<dbReference type="OrthoDB" id="2407143at2759"/>
<dbReference type="Proteomes" id="UP000439903">
    <property type="component" value="Unassembled WGS sequence"/>
</dbReference>
<dbReference type="Gene3D" id="3.30.200.20">
    <property type="entry name" value="Phosphorylase Kinase, domain 1"/>
    <property type="match status" value="1"/>
</dbReference>
<keyword evidence="1" id="KW-0723">Serine/threonine-protein kinase</keyword>
<keyword evidence="3 6" id="KW-0547">Nucleotide-binding</keyword>
<dbReference type="InterPro" id="IPR000719">
    <property type="entry name" value="Prot_kinase_dom"/>
</dbReference>
<evidence type="ECO:0000256" key="5">
    <source>
        <dbReference type="ARBA" id="ARBA00022840"/>
    </source>
</evidence>
<dbReference type="PROSITE" id="PS00107">
    <property type="entry name" value="PROTEIN_KINASE_ATP"/>
    <property type="match status" value="1"/>
</dbReference>